<gene>
    <name evidence="1" type="ORF">OWV82_003035</name>
</gene>
<dbReference type="EMBL" id="CM051395">
    <property type="protein sequence ID" value="KAJ4723991.1"/>
    <property type="molecule type" value="Genomic_DNA"/>
</dbReference>
<proteinExistence type="predicted"/>
<evidence type="ECO:0000313" key="1">
    <source>
        <dbReference type="EMBL" id="KAJ4723991.1"/>
    </source>
</evidence>
<organism evidence="1 2">
    <name type="scientific">Melia azedarach</name>
    <name type="common">Chinaberry tree</name>
    <dbReference type="NCBI Taxonomy" id="155640"/>
    <lineage>
        <taxon>Eukaryota</taxon>
        <taxon>Viridiplantae</taxon>
        <taxon>Streptophyta</taxon>
        <taxon>Embryophyta</taxon>
        <taxon>Tracheophyta</taxon>
        <taxon>Spermatophyta</taxon>
        <taxon>Magnoliopsida</taxon>
        <taxon>eudicotyledons</taxon>
        <taxon>Gunneridae</taxon>
        <taxon>Pentapetalae</taxon>
        <taxon>rosids</taxon>
        <taxon>malvids</taxon>
        <taxon>Sapindales</taxon>
        <taxon>Meliaceae</taxon>
        <taxon>Melia</taxon>
    </lineage>
</organism>
<evidence type="ECO:0000313" key="2">
    <source>
        <dbReference type="Proteomes" id="UP001164539"/>
    </source>
</evidence>
<sequence length="558" mass="62813">MTFLHQFSLSKLVSLASLLIHKRLLCTTTANLFTLLKQCSNLEHIYGAHGFMIVRGLDQDNLHFSRFIDFCSSLGFSDYAYSVFSHKSQPDVYLYNTVIKALSNTEFPSNAIVLYNKIQSSCLRPDSYSFPFVLKAVVKLSSIKMGREIHCQTIGIGLDSDVHVVTALIQMYASCKCIWDARKLFDGLSQRVGDVALWNTMVAGYAKVGDLNNARALFERMTERNVISWTALISGYAQMDLPNEAIAIFRRMQVQNVQPDEIAMLAALSACAQLGTLELGEWIHNYIDKYGLQKTVPLNNALIDMYAKSGKIGKALQVFENMKNKSVITWTTMIAGLALHGLGREALDMFSRMERARIRPNGITFIAILSACSHVGLAELGHWCFDVMKSRYGIEPKIEHYGCMIDLLSRAGYLQEARQLIRIMPFEANAAIWGSLLAASNIYGDVELGEHALQNLIKLEPHNSGNYAILSNIYASSGRWNESGMVRKMMRDTGVRKMPGCSYIEVSNRVLEFIAGDTSHPDFDRIFQILCKLNRQLHISEHLLSELFELFEFDEDRG</sequence>
<dbReference type="Proteomes" id="UP001164539">
    <property type="component" value="Chromosome 2"/>
</dbReference>
<protein>
    <submittedName>
        <fullName evidence="1">Pentatricopeptide repeat</fullName>
    </submittedName>
</protein>
<comment type="caution">
    <text evidence="1">The sequence shown here is derived from an EMBL/GenBank/DDBJ whole genome shotgun (WGS) entry which is preliminary data.</text>
</comment>
<keyword evidence="2" id="KW-1185">Reference proteome</keyword>
<name>A0ACC1YKM3_MELAZ</name>
<reference evidence="1 2" key="1">
    <citation type="journal article" date="2023" name="Science">
        <title>Complex scaffold remodeling in plant triterpene biosynthesis.</title>
        <authorList>
            <person name="De La Pena R."/>
            <person name="Hodgson H."/>
            <person name="Liu J.C."/>
            <person name="Stephenson M.J."/>
            <person name="Martin A.C."/>
            <person name="Owen C."/>
            <person name="Harkess A."/>
            <person name="Leebens-Mack J."/>
            <person name="Jimenez L.E."/>
            <person name="Osbourn A."/>
            <person name="Sattely E.S."/>
        </authorList>
    </citation>
    <scope>NUCLEOTIDE SEQUENCE [LARGE SCALE GENOMIC DNA]</scope>
    <source>
        <strain evidence="2">cv. JPN11</strain>
        <tissue evidence="1">Leaf</tissue>
    </source>
</reference>
<accession>A0ACC1YKM3</accession>